<gene>
    <name evidence="2" type="ORF">DDY73_13335</name>
</gene>
<dbReference type="AlphaFoldDB" id="A0A354M635"/>
<keyword evidence="1" id="KW-0812">Transmembrane</keyword>
<proteinExistence type="predicted"/>
<dbReference type="EMBL" id="DNWC01000167">
    <property type="protein sequence ID" value="HBJ09974.1"/>
    <property type="molecule type" value="Genomic_DNA"/>
</dbReference>
<organism evidence="2 3">
    <name type="scientific">Coprobacter fastidiosus</name>
    <dbReference type="NCBI Taxonomy" id="1099853"/>
    <lineage>
        <taxon>Bacteria</taxon>
        <taxon>Pseudomonadati</taxon>
        <taxon>Bacteroidota</taxon>
        <taxon>Bacteroidia</taxon>
        <taxon>Bacteroidales</taxon>
        <taxon>Barnesiellaceae</taxon>
        <taxon>Coprobacter</taxon>
    </lineage>
</organism>
<name>A0A354M635_9BACT</name>
<accession>A0A354M635</accession>
<evidence type="ECO:0000313" key="2">
    <source>
        <dbReference type="EMBL" id="HBJ09974.1"/>
    </source>
</evidence>
<reference evidence="2 3" key="1">
    <citation type="journal article" date="2018" name="Nat. Biotechnol.">
        <title>A standardized bacterial taxonomy based on genome phylogeny substantially revises the tree of life.</title>
        <authorList>
            <person name="Parks D.H."/>
            <person name="Chuvochina M."/>
            <person name="Waite D.W."/>
            <person name="Rinke C."/>
            <person name="Skarshewski A."/>
            <person name="Chaumeil P.A."/>
            <person name="Hugenholtz P."/>
        </authorList>
    </citation>
    <scope>NUCLEOTIDE SEQUENCE [LARGE SCALE GENOMIC DNA]</scope>
    <source>
        <strain evidence="2">UBA11482</strain>
    </source>
</reference>
<feature type="transmembrane region" description="Helical" evidence="1">
    <location>
        <begin position="74"/>
        <end position="94"/>
    </location>
</feature>
<sequence>MMINKRSQIIISFIPIANFIIWILWSVFLIKNKNIKFMKRTITYIFIMFLPIAVLCLVAFKLIFYNLFNDYRDLLDRIIGYILSTDLALTTIYIQMKCKLVDKNNELVKFN</sequence>
<feature type="transmembrane region" description="Helical" evidence="1">
    <location>
        <begin position="42"/>
        <end position="68"/>
    </location>
</feature>
<feature type="transmembrane region" description="Helical" evidence="1">
    <location>
        <begin position="6"/>
        <end position="30"/>
    </location>
</feature>
<protein>
    <submittedName>
        <fullName evidence="2">Uncharacterized protein</fullName>
    </submittedName>
</protein>
<evidence type="ECO:0000313" key="3">
    <source>
        <dbReference type="Proteomes" id="UP000262954"/>
    </source>
</evidence>
<keyword evidence="1" id="KW-0472">Membrane</keyword>
<dbReference type="Proteomes" id="UP000262954">
    <property type="component" value="Unassembled WGS sequence"/>
</dbReference>
<comment type="caution">
    <text evidence="2">The sequence shown here is derived from an EMBL/GenBank/DDBJ whole genome shotgun (WGS) entry which is preliminary data.</text>
</comment>
<evidence type="ECO:0000256" key="1">
    <source>
        <dbReference type="SAM" id="Phobius"/>
    </source>
</evidence>
<keyword evidence="1" id="KW-1133">Transmembrane helix</keyword>